<accession>A0A1Y1Y0L3</accession>
<protein>
    <submittedName>
        <fullName evidence="1">Uncharacterized protein</fullName>
    </submittedName>
</protein>
<reference evidence="1 2" key="1">
    <citation type="submission" date="2016-07" db="EMBL/GenBank/DDBJ databases">
        <title>Pervasive Adenine N6-methylation of Active Genes in Fungi.</title>
        <authorList>
            <consortium name="DOE Joint Genome Institute"/>
            <person name="Mondo S.J."/>
            <person name="Dannebaum R.O."/>
            <person name="Kuo R.C."/>
            <person name="Labutti K."/>
            <person name="Haridas S."/>
            <person name="Kuo A."/>
            <person name="Salamov A."/>
            <person name="Ahrendt S.R."/>
            <person name="Lipzen A."/>
            <person name="Sullivan W."/>
            <person name="Andreopoulos W.B."/>
            <person name="Clum A."/>
            <person name="Lindquist E."/>
            <person name="Daum C."/>
            <person name="Ramamoorthy G.K."/>
            <person name="Gryganskyi A."/>
            <person name="Culley D."/>
            <person name="Magnuson J.K."/>
            <person name="James T.Y."/>
            <person name="O'Malley M.A."/>
            <person name="Stajich J.E."/>
            <person name="Spatafora J.W."/>
            <person name="Visel A."/>
            <person name="Grigoriev I.V."/>
        </authorList>
    </citation>
    <scope>NUCLEOTIDE SEQUENCE [LARGE SCALE GENOMIC DNA]</scope>
    <source>
        <strain evidence="1 2">CBS 931.73</strain>
    </source>
</reference>
<sequence>MSNLMLETQTLHTFPHFTHQEHEIEPATVPVESVSEKPDPHQELLQFVNNVRLPTKQEFRDIVQDKQKSTELYSTLLDTCEQLDKLTKDSQTEAPACIDDLPQYWTVLGSPYYQKARTMALRQFHSPQSSYFLPNSDEMIFEIVKSWNVFPSSILKSQHGRERVLAWIKTFYALERAAVRNKVVGVRMSVRNHRKLDGKALTQSILPEGYPVTHQMVKRAVLMRDTSKRRGSWSNMDKEREFWNHYQEALVDLRDMSRHEAESHLTSLVKKDQEHHGKF</sequence>
<organism evidence="1 2">
    <name type="scientific">Basidiobolus meristosporus CBS 931.73</name>
    <dbReference type="NCBI Taxonomy" id="1314790"/>
    <lineage>
        <taxon>Eukaryota</taxon>
        <taxon>Fungi</taxon>
        <taxon>Fungi incertae sedis</taxon>
        <taxon>Zoopagomycota</taxon>
        <taxon>Entomophthoromycotina</taxon>
        <taxon>Basidiobolomycetes</taxon>
        <taxon>Basidiobolales</taxon>
        <taxon>Basidiobolaceae</taxon>
        <taxon>Basidiobolus</taxon>
    </lineage>
</organism>
<keyword evidence="2" id="KW-1185">Reference proteome</keyword>
<dbReference type="AlphaFoldDB" id="A0A1Y1Y0L3"/>
<comment type="caution">
    <text evidence="1">The sequence shown here is derived from an EMBL/GenBank/DDBJ whole genome shotgun (WGS) entry which is preliminary data.</text>
</comment>
<name>A0A1Y1Y0L3_9FUNG</name>
<proteinExistence type="predicted"/>
<gene>
    <name evidence="1" type="ORF">K493DRAFT_317213</name>
</gene>
<dbReference type="Proteomes" id="UP000193498">
    <property type="component" value="Unassembled WGS sequence"/>
</dbReference>
<evidence type="ECO:0000313" key="2">
    <source>
        <dbReference type="Proteomes" id="UP000193498"/>
    </source>
</evidence>
<dbReference type="EMBL" id="MCFE01000317">
    <property type="protein sequence ID" value="ORX91552.1"/>
    <property type="molecule type" value="Genomic_DNA"/>
</dbReference>
<dbReference type="InParanoid" id="A0A1Y1Y0L3"/>
<evidence type="ECO:0000313" key="1">
    <source>
        <dbReference type="EMBL" id="ORX91552.1"/>
    </source>
</evidence>